<keyword evidence="1 3" id="KW-0853">WD repeat</keyword>
<dbReference type="InterPro" id="IPR007111">
    <property type="entry name" value="NACHT_NTPase"/>
</dbReference>
<dbReference type="InterPro" id="IPR056884">
    <property type="entry name" value="NPHP3-like_N"/>
</dbReference>
<dbReference type="PANTHER" id="PTHR22847">
    <property type="entry name" value="WD40 REPEAT PROTEIN"/>
    <property type="match status" value="1"/>
</dbReference>
<evidence type="ECO:0000259" key="5">
    <source>
        <dbReference type="PROSITE" id="PS50837"/>
    </source>
</evidence>
<dbReference type="PROSITE" id="PS50837">
    <property type="entry name" value="NACHT"/>
    <property type="match status" value="1"/>
</dbReference>
<accession>A0A0C2WJJ9</accession>
<name>A0A0C2WJJ9_AMAMK</name>
<evidence type="ECO:0000313" key="6">
    <source>
        <dbReference type="EMBL" id="KIL61722.1"/>
    </source>
</evidence>
<dbReference type="STRING" id="946122.A0A0C2WJJ9"/>
<dbReference type="PROSITE" id="PS50082">
    <property type="entry name" value="WD_REPEATS_2"/>
    <property type="match status" value="1"/>
</dbReference>
<gene>
    <name evidence="6" type="ORF">M378DRAFT_13301</name>
</gene>
<keyword evidence="2" id="KW-0677">Repeat</keyword>
<dbReference type="InterPro" id="IPR036322">
    <property type="entry name" value="WD40_repeat_dom_sf"/>
</dbReference>
<dbReference type="Proteomes" id="UP000054549">
    <property type="component" value="Unassembled WGS sequence"/>
</dbReference>
<dbReference type="SUPFAM" id="SSF50978">
    <property type="entry name" value="WD40 repeat-like"/>
    <property type="match status" value="2"/>
</dbReference>
<sequence length="1349" mass="150259">MGQNISNEPTPTQNPGVHTDGGASFGNANFEGGAHNFGTIVKHGPDAYELKEHQLISSLPHAEAGRKVHEYNKQSGPCFPGTREAILETMKKWTTNLKESRMYVLSGLAGIGKSTVAYSIAAWADEPERHHLGAEFFFSRDEADRSSAKLFFITIAYNLYFAKSKAFKRAIGEALVAKGRSTGTPQEQLDDLILDPLKPIKDDLPLTLIVVDALDECDYKDDARLVFDGLRKLVQALPSFKVLLTTRPEALSNKDSTTQEGRKVFRLHDIEDDVVNEDIRIYLKSSLSTEQVKERLPDLERQWCASDEQVERLIQASGKLFIMASTAVRYILDRFSYAPDSQIKELLDAFAQGRTPFDNLVDFYTIILRSAIPDKCRNTRLVERYQAIVGTIVLAQDPLSVHSIARLIEIDVDKILVVLRQLQSVIFVADNKPRAYHKSFVDYITDSEQCDDINLRIDPTNRHTLIARRCFKMMGKHLKINILELGIPARFLSNEEGLAKDGISDEKLQEKIPQVLQYACAYWYRHLNNANIADANLVKELEKFDNAPVLLPWFEVLSLIRKLDLAPRAIRDTLKTLKPTPSDFCQLLSDGLRFISKFYEIIERSALQTYYSALMFTPTDSLLYRRFIDKALLLHHYCVIGTPNQWDAIIANLRHGSDVRKVQFSLDSTKLVSWNGEYGSQKKMLKVWDAVTGTPISTIKGGRSFAIANDFSTAASFENNAITLYNVDGSETGATLSTSAEVLKLAISSESLGLIAAGLSDGTVSVWDTKLKDSQDGKPIGNFGDYRSRSSGDYRFGDRLEISATGARLAYVTKKGVVMWDVNKRESVDLNRGSRNFAHPYWDREESCDFAFSSDGFRIVSWHGSSGVSLWDCRDNQPVGTIWTRSVYAVAISGNGSLLAIACDENLARTRGNFITESINYPGSCGLSLFNQDCGNLSKIVDLRPNSDWWVSCLRFSPDDTLLAFATQFDVQLYNIKNRSFLSTFSIRGCNSLAFSPDFSRLAVGYHDGTVSLLDIRLLESSTSPSSNQQESSRHELSALALSGNCSRVACGFSDGAVELWETDGLSKRRLAAHRQRGSITAVRFSPDGRQFASWSYAGIVNLWDSEDGARRADLQYSPLRNDGMELGVEISNNLLAAAGYTNIGLWDCKTLDRIQSFKVSDASSLAFSVDGTLLAALNEISINVFDVTSPTAIATLSIGCGRGPYTMAFLPDNSQLVVWRFTEGDKINSASAFLTFDLVTKETIRGPSFEKFIQLPDMPLWHGVPAWGDREGRRYYLDALFSGYDDPVPVLWIPQELDVLEWVQRRSMIAMGSKDGRVVLLRLPIATGTAARAGDDGNRSYGSQPNKR</sequence>
<dbReference type="OrthoDB" id="163438at2759"/>
<evidence type="ECO:0000313" key="7">
    <source>
        <dbReference type="Proteomes" id="UP000054549"/>
    </source>
</evidence>
<reference evidence="6 7" key="1">
    <citation type="submission" date="2014-04" db="EMBL/GenBank/DDBJ databases">
        <title>Evolutionary Origins and Diversification of the Mycorrhizal Mutualists.</title>
        <authorList>
            <consortium name="DOE Joint Genome Institute"/>
            <consortium name="Mycorrhizal Genomics Consortium"/>
            <person name="Kohler A."/>
            <person name="Kuo A."/>
            <person name="Nagy L.G."/>
            <person name="Floudas D."/>
            <person name="Copeland A."/>
            <person name="Barry K.W."/>
            <person name="Cichocki N."/>
            <person name="Veneault-Fourrey C."/>
            <person name="LaButti K."/>
            <person name="Lindquist E.A."/>
            <person name="Lipzen A."/>
            <person name="Lundell T."/>
            <person name="Morin E."/>
            <person name="Murat C."/>
            <person name="Riley R."/>
            <person name="Ohm R."/>
            <person name="Sun H."/>
            <person name="Tunlid A."/>
            <person name="Henrissat B."/>
            <person name="Grigoriev I.V."/>
            <person name="Hibbett D.S."/>
            <person name="Martin F."/>
        </authorList>
    </citation>
    <scope>NUCLEOTIDE SEQUENCE [LARGE SCALE GENOMIC DNA]</scope>
    <source>
        <strain evidence="6 7">Koide BX008</strain>
    </source>
</reference>
<dbReference type="Gene3D" id="3.40.50.300">
    <property type="entry name" value="P-loop containing nucleotide triphosphate hydrolases"/>
    <property type="match status" value="1"/>
</dbReference>
<dbReference type="Pfam" id="PF24883">
    <property type="entry name" value="NPHP3_N"/>
    <property type="match status" value="1"/>
</dbReference>
<dbReference type="Gene3D" id="2.130.10.10">
    <property type="entry name" value="YVTN repeat-like/Quinoprotein amine dehydrogenase"/>
    <property type="match status" value="4"/>
</dbReference>
<evidence type="ECO:0000256" key="1">
    <source>
        <dbReference type="ARBA" id="ARBA00022574"/>
    </source>
</evidence>
<feature type="repeat" description="WD" evidence="3">
    <location>
        <begin position="1073"/>
        <end position="1114"/>
    </location>
</feature>
<evidence type="ECO:0000256" key="2">
    <source>
        <dbReference type="ARBA" id="ARBA00022737"/>
    </source>
</evidence>
<evidence type="ECO:0000256" key="4">
    <source>
        <dbReference type="SAM" id="MobiDB-lite"/>
    </source>
</evidence>
<dbReference type="SUPFAM" id="SSF52540">
    <property type="entry name" value="P-loop containing nucleoside triphosphate hydrolases"/>
    <property type="match status" value="1"/>
</dbReference>
<dbReference type="EMBL" id="KN818280">
    <property type="protein sequence ID" value="KIL61722.1"/>
    <property type="molecule type" value="Genomic_DNA"/>
</dbReference>
<dbReference type="InterPro" id="IPR015943">
    <property type="entry name" value="WD40/YVTN_repeat-like_dom_sf"/>
</dbReference>
<dbReference type="InParanoid" id="A0A0C2WJJ9"/>
<dbReference type="SMART" id="SM00320">
    <property type="entry name" value="WD40"/>
    <property type="match status" value="9"/>
</dbReference>
<proteinExistence type="predicted"/>
<dbReference type="Pfam" id="PF00400">
    <property type="entry name" value="WD40"/>
    <property type="match status" value="2"/>
</dbReference>
<dbReference type="PANTHER" id="PTHR22847:SF637">
    <property type="entry name" value="WD REPEAT DOMAIN 5B"/>
    <property type="match status" value="1"/>
</dbReference>
<feature type="compositionally biased region" description="Polar residues" evidence="4">
    <location>
        <begin position="1"/>
        <end position="16"/>
    </location>
</feature>
<protein>
    <recommendedName>
        <fullName evidence="5">NACHT domain-containing protein</fullName>
    </recommendedName>
</protein>
<evidence type="ECO:0000256" key="3">
    <source>
        <dbReference type="PROSITE-ProRule" id="PRU00221"/>
    </source>
</evidence>
<dbReference type="HOGENOM" id="CLU_000288_6_19_1"/>
<dbReference type="InterPro" id="IPR001680">
    <property type="entry name" value="WD40_rpt"/>
</dbReference>
<keyword evidence="7" id="KW-1185">Reference proteome</keyword>
<feature type="domain" description="NACHT" evidence="5">
    <location>
        <begin position="101"/>
        <end position="250"/>
    </location>
</feature>
<feature type="region of interest" description="Disordered" evidence="4">
    <location>
        <begin position="1"/>
        <end position="28"/>
    </location>
</feature>
<dbReference type="GO" id="GO:1990234">
    <property type="term" value="C:transferase complex"/>
    <property type="evidence" value="ECO:0007669"/>
    <property type="project" value="UniProtKB-ARBA"/>
</dbReference>
<organism evidence="6 7">
    <name type="scientific">Amanita muscaria (strain Koide BX008)</name>
    <dbReference type="NCBI Taxonomy" id="946122"/>
    <lineage>
        <taxon>Eukaryota</taxon>
        <taxon>Fungi</taxon>
        <taxon>Dikarya</taxon>
        <taxon>Basidiomycota</taxon>
        <taxon>Agaricomycotina</taxon>
        <taxon>Agaricomycetes</taxon>
        <taxon>Agaricomycetidae</taxon>
        <taxon>Agaricales</taxon>
        <taxon>Pluteineae</taxon>
        <taxon>Amanitaceae</taxon>
        <taxon>Amanita</taxon>
    </lineage>
</organism>
<dbReference type="InterPro" id="IPR027417">
    <property type="entry name" value="P-loop_NTPase"/>
</dbReference>